<reference evidence="3 4" key="1">
    <citation type="journal article" date="2021" name="BMC Biol.">
        <title>Horizontally acquired antibacterial genes associated with adaptive radiation of ladybird beetles.</title>
        <authorList>
            <person name="Li H.S."/>
            <person name="Tang X.F."/>
            <person name="Huang Y.H."/>
            <person name="Xu Z.Y."/>
            <person name="Chen M.L."/>
            <person name="Du X.Y."/>
            <person name="Qiu B.Y."/>
            <person name="Chen P.T."/>
            <person name="Zhang W."/>
            <person name="Slipinski A."/>
            <person name="Escalona H.E."/>
            <person name="Waterhouse R.M."/>
            <person name="Zwick A."/>
            <person name="Pang H."/>
        </authorList>
    </citation>
    <scope>NUCLEOTIDE SEQUENCE [LARGE SCALE GENOMIC DNA]</scope>
    <source>
        <strain evidence="3">SYSU2018</strain>
    </source>
</reference>
<dbReference type="Proteomes" id="UP001516400">
    <property type="component" value="Unassembled WGS sequence"/>
</dbReference>
<accession>A0ABD2PE92</accession>
<keyword evidence="4" id="KW-1185">Reference proteome</keyword>
<evidence type="ECO:0000256" key="2">
    <source>
        <dbReference type="ARBA" id="ARBA00023136"/>
    </source>
</evidence>
<dbReference type="InterPro" id="IPR011993">
    <property type="entry name" value="PH-like_dom_sf"/>
</dbReference>
<proteinExistence type="predicted"/>
<evidence type="ECO:0000313" key="4">
    <source>
        <dbReference type="Proteomes" id="UP001516400"/>
    </source>
</evidence>
<evidence type="ECO:0000256" key="1">
    <source>
        <dbReference type="ARBA" id="ARBA00004370"/>
    </source>
</evidence>
<dbReference type="PANTHER" id="PTHR14309:SF12">
    <property type="entry name" value="PH DOMAIN-CONTAINING PROTEIN"/>
    <property type="match status" value="1"/>
</dbReference>
<keyword evidence="2" id="KW-0472">Membrane</keyword>
<dbReference type="GO" id="GO:0016020">
    <property type="term" value="C:membrane"/>
    <property type="evidence" value="ECO:0007669"/>
    <property type="project" value="UniProtKB-SubCell"/>
</dbReference>
<dbReference type="InterPro" id="IPR039680">
    <property type="entry name" value="PLEKHB1/2"/>
</dbReference>
<gene>
    <name evidence="3" type="ORF">HHI36_003677</name>
</gene>
<dbReference type="AlphaFoldDB" id="A0ABD2PE92"/>
<dbReference type="PANTHER" id="PTHR14309">
    <property type="entry name" value="EXPRESSED PROTEIN"/>
    <property type="match status" value="1"/>
</dbReference>
<organism evidence="3 4">
    <name type="scientific">Cryptolaemus montrouzieri</name>
    <dbReference type="NCBI Taxonomy" id="559131"/>
    <lineage>
        <taxon>Eukaryota</taxon>
        <taxon>Metazoa</taxon>
        <taxon>Ecdysozoa</taxon>
        <taxon>Arthropoda</taxon>
        <taxon>Hexapoda</taxon>
        <taxon>Insecta</taxon>
        <taxon>Pterygota</taxon>
        <taxon>Neoptera</taxon>
        <taxon>Endopterygota</taxon>
        <taxon>Coleoptera</taxon>
        <taxon>Polyphaga</taxon>
        <taxon>Cucujiformia</taxon>
        <taxon>Coccinelloidea</taxon>
        <taxon>Coccinellidae</taxon>
        <taxon>Scymninae</taxon>
        <taxon>Scymnini</taxon>
        <taxon>Cryptolaemus</taxon>
    </lineage>
</organism>
<comment type="caution">
    <text evidence="3">The sequence shown here is derived from an EMBL/GenBank/DDBJ whole genome shotgun (WGS) entry which is preliminary data.</text>
</comment>
<dbReference type="EMBL" id="JABFTP020000185">
    <property type="protein sequence ID" value="KAL3289245.1"/>
    <property type="molecule type" value="Genomic_DNA"/>
</dbReference>
<protein>
    <recommendedName>
        <fullName evidence="5">PH domain-containing protein</fullName>
    </recommendedName>
</protein>
<dbReference type="SUPFAM" id="SSF50729">
    <property type="entry name" value="PH domain-like"/>
    <property type="match status" value="1"/>
</dbReference>
<dbReference type="Gene3D" id="2.30.29.30">
    <property type="entry name" value="Pleckstrin-homology domain (PH domain)/Phosphotyrosine-binding domain (PTB)"/>
    <property type="match status" value="1"/>
</dbReference>
<evidence type="ECO:0000313" key="3">
    <source>
        <dbReference type="EMBL" id="KAL3289245.1"/>
    </source>
</evidence>
<sequence>MFVTGINKQIKGGYLLRYRRGLFCSGWSEEWVVLYEDSTIAWYADKGLGRPRGRIRIGDSPDLLAVGEWTRKVPKRPRFPRSCHLGQLLAIGSRRPQNVQWLIAQSSAEVK</sequence>
<name>A0ABD2PE92_9CUCU</name>
<evidence type="ECO:0008006" key="5">
    <source>
        <dbReference type="Google" id="ProtNLM"/>
    </source>
</evidence>
<comment type="subcellular location">
    <subcellularLocation>
        <location evidence="1">Membrane</location>
    </subcellularLocation>
</comment>